<proteinExistence type="predicted"/>
<dbReference type="PANTHER" id="PTHR37984">
    <property type="entry name" value="PROTEIN CBG26694"/>
    <property type="match status" value="1"/>
</dbReference>
<dbReference type="Proteomes" id="UP001239994">
    <property type="component" value="Unassembled WGS sequence"/>
</dbReference>
<evidence type="ECO:0000313" key="2">
    <source>
        <dbReference type="EMBL" id="KAK1784235.1"/>
    </source>
</evidence>
<evidence type="ECO:0000259" key="1">
    <source>
        <dbReference type="PROSITE" id="PS50994"/>
    </source>
</evidence>
<dbReference type="AlphaFoldDB" id="A0AAD8YR18"/>
<dbReference type="PANTHER" id="PTHR37984:SF5">
    <property type="entry name" value="PROTEIN NYNRIN-LIKE"/>
    <property type="match status" value="1"/>
</dbReference>
<comment type="caution">
    <text evidence="2">The sequence shown here is derived from an EMBL/GenBank/DDBJ whole genome shotgun (WGS) entry which is preliminary data.</text>
</comment>
<dbReference type="GO" id="GO:0003676">
    <property type="term" value="F:nucleic acid binding"/>
    <property type="evidence" value="ECO:0007669"/>
    <property type="project" value="InterPro"/>
</dbReference>
<dbReference type="InterPro" id="IPR012337">
    <property type="entry name" value="RNaseH-like_sf"/>
</dbReference>
<dbReference type="InterPro" id="IPR036397">
    <property type="entry name" value="RNaseH_sf"/>
</dbReference>
<feature type="domain" description="Integrase catalytic" evidence="1">
    <location>
        <begin position="99"/>
        <end position="144"/>
    </location>
</feature>
<dbReference type="InterPro" id="IPR001584">
    <property type="entry name" value="Integrase_cat-core"/>
</dbReference>
<protein>
    <recommendedName>
        <fullName evidence="1">Integrase catalytic domain-containing protein</fullName>
    </recommendedName>
</protein>
<dbReference type="InterPro" id="IPR050951">
    <property type="entry name" value="Retrovirus_Pol_polyprotein"/>
</dbReference>
<evidence type="ECO:0000313" key="3">
    <source>
        <dbReference type="Proteomes" id="UP001239994"/>
    </source>
</evidence>
<dbReference type="EMBL" id="JAROKS010000394">
    <property type="protein sequence ID" value="KAK1784235.1"/>
    <property type="molecule type" value="Genomic_DNA"/>
</dbReference>
<name>A0AAD8YR18_9TELE</name>
<reference evidence="2" key="1">
    <citation type="submission" date="2023-03" db="EMBL/GenBank/DDBJ databases">
        <title>Electrophorus voltai genome.</title>
        <authorList>
            <person name="Bian C."/>
        </authorList>
    </citation>
    <scope>NUCLEOTIDE SEQUENCE</scope>
    <source>
        <strain evidence="2">CB-2022</strain>
        <tissue evidence="2">Muscle</tissue>
    </source>
</reference>
<feature type="non-terminal residue" evidence="2">
    <location>
        <position position="1"/>
    </location>
</feature>
<keyword evidence="3" id="KW-1185">Reference proteome</keyword>
<organism evidence="2 3">
    <name type="scientific">Electrophorus voltai</name>
    <dbReference type="NCBI Taxonomy" id="2609070"/>
    <lineage>
        <taxon>Eukaryota</taxon>
        <taxon>Metazoa</taxon>
        <taxon>Chordata</taxon>
        <taxon>Craniata</taxon>
        <taxon>Vertebrata</taxon>
        <taxon>Euteleostomi</taxon>
        <taxon>Actinopterygii</taxon>
        <taxon>Neopterygii</taxon>
        <taxon>Teleostei</taxon>
        <taxon>Ostariophysi</taxon>
        <taxon>Gymnotiformes</taxon>
        <taxon>Gymnotoidei</taxon>
        <taxon>Gymnotidae</taxon>
        <taxon>Electrophorus</taxon>
    </lineage>
</organism>
<dbReference type="PROSITE" id="PS50994">
    <property type="entry name" value="INTEGRASE"/>
    <property type="match status" value="1"/>
</dbReference>
<dbReference type="GO" id="GO:0015074">
    <property type="term" value="P:DNA integration"/>
    <property type="evidence" value="ECO:0007669"/>
    <property type="project" value="InterPro"/>
</dbReference>
<sequence>PGSKNQKADALVYIHDKGVTNPTPKTILPSSCFLAPIRWGFQDDLENALKDDPSAEECPPGRNYVPASLRGTLVEWAHTTLYNRHPGITRTTSMLSQEIVSERGSQFTLQVWKQFCKKLAITMNLSSGYHPQSNGEVEHVNQEILLQSAHPLSMRLRLSTTLFPWDDCPMDIQALDQRFQQSSRTWEVTHVHLQRALHTQQMLANCHRNPNLQLHLVRGFGSRLSTSDLDYPARN</sequence>
<dbReference type="Gene3D" id="3.30.420.10">
    <property type="entry name" value="Ribonuclease H-like superfamily/Ribonuclease H"/>
    <property type="match status" value="1"/>
</dbReference>
<gene>
    <name evidence="2" type="ORF">P4O66_019999</name>
</gene>
<accession>A0AAD8YR18</accession>
<dbReference type="SUPFAM" id="SSF53098">
    <property type="entry name" value="Ribonuclease H-like"/>
    <property type="match status" value="1"/>
</dbReference>